<dbReference type="PROSITE" id="PS00645">
    <property type="entry name" value="COMPLEX1_51K_2"/>
    <property type="match status" value="1"/>
</dbReference>
<dbReference type="NCBIfam" id="NF040902">
    <property type="entry name" value="NuoF_pre_CCxxC"/>
    <property type="match status" value="1"/>
</dbReference>
<evidence type="ECO:0000313" key="7">
    <source>
        <dbReference type="EMBL" id="OAT81667.1"/>
    </source>
</evidence>
<dbReference type="Gene3D" id="3.30.70.20">
    <property type="match status" value="1"/>
</dbReference>
<keyword evidence="8" id="KW-1185">Reference proteome</keyword>
<dbReference type="GO" id="GO:0010181">
    <property type="term" value="F:FMN binding"/>
    <property type="evidence" value="ECO:0007669"/>
    <property type="project" value="InterPro"/>
</dbReference>
<dbReference type="Gene3D" id="3.10.20.600">
    <property type="match status" value="1"/>
</dbReference>
<comment type="caution">
    <text evidence="7">The sequence shown here is derived from an EMBL/GenBank/DDBJ whole genome shotgun (WGS) entry which is preliminary data.</text>
</comment>
<dbReference type="SUPFAM" id="SSF52833">
    <property type="entry name" value="Thioredoxin-like"/>
    <property type="match status" value="1"/>
</dbReference>
<dbReference type="GO" id="GO:0008137">
    <property type="term" value="F:NADH dehydrogenase (ubiquinone) activity"/>
    <property type="evidence" value="ECO:0007669"/>
    <property type="project" value="InterPro"/>
</dbReference>
<sequence>MQTLMDKCCDQCTHSPASPCKDYILCRKTGPICHDDENCRRQRQEVLNTIHLSEDSGRRQILICAGTGCSSSGSRGLVDALQASLKEHGLEDKIKVKITGCHGFCEQGPLMIIEPQKIFYTRVEAADVPEIVESHLINNQVVERLLYVDPISGEKAQTYETVPFYARQKRLVLHNCGHINPENIADYIANDGYLALTKALFEMTPEQVIEEVKTSGLRGRGGAGFPTGMKWSFVRAAEGDKKYVVCNADEGDPGAFMDRSVLEGDPHAVLEGMMVCGYAVGADEGYIYVRAEYPLAIQRLKIAIAQAEECGILGENIFNSGFNFRVKIKAGAGAFVCGEETALLTSIEGNRGMPRVRPPFPAQKGLWGKPTNLNNVETYANVPQIIRNGGAWYASMGTEKSKGTKIFALTGKVNNTGLVEVPMGITMRSIIFDVGGGIQGGKKFKAVQIGGPSGGCLPDEQLDLPVDYDSLTAAGAIMGSGGLVVMDETTCMVDVARFFLNFTQAESCGKCTPCREGTKRMLEILTRICEGKGEMEDIDTLERLARVVKNTALCGLGQTCPNPILSTLRYFRDEYEAHIRDKRCPAHVCPALLVYTINAEKCTGCGACARSCPAGAISGEKKQPHVIDASLCIKCGNCMQKCKFGAVEKA</sequence>
<organism evidence="7 8">
    <name type="scientific">Desulfotomaculum copahuensis</name>
    <dbReference type="NCBI Taxonomy" id="1838280"/>
    <lineage>
        <taxon>Bacteria</taxon>
        <taxon>Bacillati</taxon>
        <taxon>Bacillota</taxon>
        <taxon>Clostridia</taxon>
        <taxon>Eubacteriales</taxon>
        <taxon>Desulfotomaculaceae</taxon>
        <taxon>Desulfotomaculum</taxon>
    </lineage>
</organism>
<dbReference type="InterPro" id="IPR019575">
    <property type="entry name" value="Nuop51_4Fe4S-bd"/>
</dbReference>
<proteinExistence type="inferred from homology"/>
<evidence type="ECO:0000256" key="4">
    <source>
        <dbReference type="ARBA" id="ARBA00023004"/>
    </source>
</evidence>
<name>A0A1B7LEK7_9FIRM</name>
<keyword evidence="5" id="KW-0411">Iron-sulfur</keyword>
<dbReference type="Proteomes" id="UP000078532">
    <property type="component" value="Unassembled WGS sequence"/>
</dbReference>
<evidence type="ECO:0000256" key="2">
    <source>
        <dbReference type="ARBA" id="ARBA00022485"/>
    </source>
</evidence>
<dbReference type="Gene3D" id="1.20.1440.230">
    <property type="entry name" value="NADH-ubiquinone oxidoreductase 51kDa subunit, iron-sulphur binding domain"/>
    <property type="match status" value="1"/>
</dbReference>
<evidence type="ECO:0000313" key="8">
    <source>
        <dbReference type="Proteomes" id="UP000078532"/>
    </source>
</evidence>
<evidence type="ECO:0000259" key="6">
    <source>
        <dbReference type="PROSITE" id="PS51379"/>
    </source>
</evidence>
<dbReference type="PANTHER" id="PTHR43578:SF3">
    <property type="entry name" value="NADH-QUINONE OXIDOREDUCTASE SUBUNIT F"/>
    <property type="match status" value="1"/>
</dbReference>
<reference evidence="7 8" key="1">
    <citation type="submission" date="2016-04" db="EMBL/GenBank/DDBJ databases">
        <authorList>
            <person name="Evans L.H."/>
            <person name="Alamgir A."/>
            <person name="Owens N."/>
            <person name="Weber N.D."/>
            <person name="Virtaneva K."/>
            <person name="Barbian K."/>
            <person name="Babar A."/>
            <person name="Rosenke K."/>
        </authorList>
    </citation>
    <scope>NUCLEOTIDE SEQUENCE [LARGE SCALE GENOMIC DNA]</scope>
    <source>
        <strain evidence="7 8">LMa1</strain>
    </source>
</reference>
<dbReference type="InterPro" id="IPR017900">
    <property type="entry name" value="4Fe4S_Fe_S_CS"/>
</dbReference>
<keyword evidence="3" id="KW-0479">Metal-binding</keyword>
<dbReference type="FunFam" id="3.40.50.11540:FF:000001">
    <property type="entry name" value="NADH dehydrogenase [ubiquinone] flavoprotein 1, mitochondrial"/>
    <property type="match status" value="1"/>
</dbReference>
<dbReference type="InterPro" id="IPR001949">
    <property type="entry name" value="NADH-UbQ_OxRdtase_51kDa_CS"/>
</dbReference>
<dbReference type="Gene3D" id="6.10.250.1450">
    <property type="match status" value="1"/>
</dbReference>
<dbReference type="PROSITE" id="PS00198">
    <property type="entry name" value="4FE4S_FER_1"/>
    <property type="match status" value="1"/>
</dbReference>
<dbReference type="OrthoDB" id="9761899at2"/>
<gene>
    <name evidence="7" type="ORF">A6M21_09645</name>
</gene>
<dbReference type="Gene3D" id="3.40.30.10">
    <property type="entry name" value="Glutaredoxin"/>
    <property type="match status" value="1"/>
</dbReference>
<dbReference type="Pfam" id="PF01257">
    <property type="entry name" value="2Fe-2S_thioredx"/>
    <property type="match status" value="1"/>
</dbReference>
<dbReference type="NCBIfam" id="NF010120">
    <property type="entry name" value="PRK13596.1"/>
    <property type="match status" value="1"/>
</dbReference>
<dbReference type="InterPro" id="IPR017896">
    <property type="entry name" value="4Fe4S_Fe-S-bd"/>
</dbReference>
<dbReference type="Pfam" id="PF01512">
    <property type="entry name" value="Complex1_51K"/>
    <property type="match status" value="1"/>
</dbReference>
<dbReference type="CDD" id="cd02980">
    <property type="entry name" value="TRX_Fd_family"/>
    <property type="match status" value="1"/>
</dbReference>
<dbReference type="InterPro" id="IPR037207">
    <property type="entry name" value="Nuop51_4Fe4S-bd_sf"/>
</dbReference>
<feature type="domain" description="4Fe-4S ferredoxin-type" evidence="6">
    <location>
        <begin position="593"/>
        <end position="622"/>
    </location>
</feature>
<dbReference type="InterPro" id="IPR037225">
    <property type="entry name" value="Nuo51_FMN-bd_sf"/>
</dbReference>
<dbReference type="InterPro" id="IPR036249">
    <property type="entry name" value="Thioredoxin-like_sf"/>
</dbReference>
<protein>
    <submittedName>
        <fullName evidence="7">NADH dehydrogenase</fullName>
    </submittedName>
</protein>
<dbReference type="PROSITE" id="PS51379">
    <property type="entry name" value="4FE4S_FER_2"/>
    <property type="match status" value="2"/>
</dbReference>
<evidence type="ECO:0000256" key="3">
    <source>
        <dbReference type="ARBA" id="ARBA00022723"/>
    </source>
</evidence>
<dbReference type="SUPFAM" id="SSF142019">
    <property type="entry name" value="Nqo1 FMN-binding domain-like"/>
    <property type="match status" value="1"/>
</dbReference>
<evidence type="ECO:0000256" key="5">
    <source>
        <dbReference type="ARBA" id="ARBA00023014"/>
    </source>
</evidence>
<keyword evidence="2" id="KW-0004">4Fe-4S</keyword>
<dbReference type="EMBL" id="LYVF01000158">
    <property type="protein sequence ID" value="OAT81667.1"/>
    <property type="molecule type" value="Genomic_DNA"/>
</dbReference>
<feature type="domain" description="4Fe-4S ferredoxin-type" evidence="6">
    <location>
        <begin position="623"/>
        <end position="650"/>
    </location>
</feature>
<dbReference type="InterPro" id="IPR011538">
    <property type="entry name" value="Nuo51_FMN-bd"/>
</dbReference>
<dbReference type="STRING" id="1838280.A6M21_09645"/>
<dbReference type="SMART" id="SM00928">
    <property type="entry name" value="NADH_4Fe-4S"/>
    <property type="match status" value="1"/>
</dbReference>
<dbReference type="GO" id="GO:0046872">
    <property type="term" value="F:metal ion binding"/>
    <property type="evidence" value="ECO:0007669"/>
    <property type="project" value="UniProtKB-KW"/>
</dbReference>
<dbReference type="Pfam" id="PF00037">
    <property type="entry name" value="Fer4"/>
    <property type="match status" value="2"/>
</dbReference>
<dbReference type="GO" id="GO:0051539">
    <property type="term" value="F:4 iron, 4 sulfur cluster binding"/>
    <property type="evidence" value="ECO:0007669"/>
    <property type="project" value="UniProtKB-KW"/>
</dbReference>
<dbReference type="PANTHER" id="PTHR43578">
    <property type="entry name" value="NADH-QUINONE OXIDOREDUCTASE SUBUNIT F"/>
    <property type="match status" value="1"/>
</dbReference>
<dbReference type="Gene3D" id="3.40.50.11540">
    <property type="entry name" value="NADH-ubiquinone oxidoreductase 51kDa subunit"/>
    <property type="match status" value="1"/>
</dbReference>
<dbReference type="FunFam" id="1.20.1440.230:FF:000001">
    <property type="entry name" value="Mitochondrial NADH dehydrogenase flavoprotein 1"/>
    <property type="match status" value="1"/>
</dbReference>
<accession>A0A1B7LEK7</accession>
<dbReference type="AlphaFoldDB" id="A0A1B7LEK7"/>
<dbReference type="SUPFAM" id="SSF140490">
    <property type="entry name" value="Nqo1C-terminal domain-like"/>
    <property type="match status" value="1"/>
</dbReference>
<comment type="similarity">
    <text evidence="1">Belongs to the complex I 51 kDa subunit family.</text>
</comment>
<dbReference type="Pfam" id="PF10589">
    <property type="entry name" value="NADH_4Fe-4S"/>
    <property type="match status" value="1"/>
</dbReference>
<dbReference type="SUPFAM" id="SSF54862">
    <property type="entry name" value="4Fe-4S ferredoxins"/>
    <property type="match status" value="1"/>
</dbReference>
<evidence type="ECO:0000256" key="1">
    <source>
        <dbReference type="ARBA" id="ARBA00007523"/>
    </source>
</evidence>
<dbReference type="RefSeq" id="WP_066668060.1">
    <property type="nucleotide sequence ID" value="NZ_LYVF01000158.1"/>
</dbReference>
<dbReference type="SUPFAM" id="SSF142984">
    <property type="entry name" value="Nqo1 middle domain-like"/>
    <property type="match status" value="1"/>
</dbReference>
<keyword evidence="4" id="KW-0408">Iron</keyword>